<dbReference type="GO" id="GO:0005886">
    <property type="term" value="C:plasma membrane"/>
    <property type="evidence" value="ECO:0007669"/>
    <property type="project" value="UniProtKB-SubCell"/>
</dbReference>
<evidence type="ECO:0000256" key="2">
    <source>
        <dbReference type="ARBA" id="ARBA00010157"/>
    </source>
</evidence>
<evidence type="ECO:0000256" key="7">
    <source>
        <dbReference type="SAM" id="MobiDB-lite"/>
    </source>
</evidence>
<comment type="similarity">
    <text evidence="2">Belongs to the resistance-nodulation-cell division (RND) (TC 2.A.6) family. MmpL subfamily.</text>
</comment>
<evidence type="ECO:0000256" key="8">
    <source>
        <dbReference type="SAM" id="Phobius"/>
    </source>
</evidence>
<dbReference type="InterPro" id="IPR050545">
    <property type="entry name" value="Mycobact_MmpL"/>
</dbReference>
<gene>
    <name evidence="10" type="ORF">GNZ18_20570</name>
</gene>
<keyword evidence="3" id="KW-1003">Cell membrane</keyword>
<feature type="region of interest" description="Disordered" evidence="7">
    <location>
        <begin position="1"/>
        <end position="20"/>
    </location>
</feature>
<evidence type="ECO:0000256" key="4">
    <source>
        <dbReference type="ARBA" id="ARBA00022692"/>
    </source>
</evidence>
<evidence type="ECO:0000256" key="1">
    <source>
        <dbReference type="ARBA" id="ARBA00004651"/>
    </source>
</evidence>
<dbReference type="Proteomes" id="UP000432015">
    <property type="component" value="Unassembled WGS sequence"/>
</dbReference>
<feature type="transmembrane region" description="Helical" evidence="8">
    <location>
        <begin position="216"/>
        <end position="237"/>
    </location>
</feature>
<feature type="transmembrane region" description="Helical" evidence="8">
    <location>
        <begin position="292"/>
        <end position="313"/>
    </location>
</feature>
<evidence type="ECO:0000313" key="10">
    <source>
        <dbReference type="EMBL" id="MUN38980.1"/>
    </source>
</evidence>
<proteinExistence type="inferred from homology"/>
<keyword evidence="6 8" id="KW-0472">Membrane</keyword>
<feature type="transmembrane region" description="Helical" evidence="8">
    <location>
        <begin position="36"/>
        <end position="54"/>
    </location>
</feature>
<dbReference type="PANTHER" id="PTHR33406:SF6">
    <property type="entry name" value="MEMBRANE PROTEIN YDGH-RELATED"/>
    <property type="match status" value="1"/>
</dbReference>
<keyword evidence="4 8" id="KW-0812">Transmembrane</keyword>
<evidence type="ECO:0000256" key="5">
    <source>
        <dbReference type="ARBA" id="ARBA00022989"/>
    </source>
</evidence>
<keyword evidence="5 8" id="KW-1133">Transmembrane helix</keyword>
<dbReference type="AlphaFoldDB" id="A0A7K1L3N9"/>
<accession>A0A7K1L3N9</accession>
<feature type="transmembrane region" description="Helical" evidence="8">
    <location>
        <begin position="548"/>
        <end position="569"/>
    </location>
</feature>
<feature type="transmembrane region" description="Helical" evidence="8">
    <location>
        <begin position="523"/>
        <end position="541"/>
    </location>
</feature>
<sequence length="692" mass="72442">MTDTSVSRPQGPAPAPLPPSRWNRYIAAVTGRRSKWAVLAAWVLVLMVAGGFAAKLSQVQDNDPASWLPADSQSTRAVEIAERHFADHDRATAVVVYTRDGGLTPADLAKADADRRTAPGATAATRSADGKAVLFSAPVPMASNDNTVLGDAVDKLRKTTSAGAPSGLDIRVTGQAGTIADYIDAYSGMDGALLGVTLAIVTLVLLVTYRSPVLWLVPLLATFLGTWIAMGVVYLLAKHADLKVDGQSSYVLTVLALGVGTDYALLLIARYREELGRRADRHEAMAHALHRCLPAVTASAATVVIASLCLVFGKMNNTQGLGPVIAIGVAVVCLAAVSLLPALLICLGRWVFWPRRPTVQATRSDGGPWRRLATAIDARPRRIWVGTALVLAALAAASFTLDSGQRLDEQFTKTTDAIAGQRQIGRHFAAGSSEPADIYVADAQAATTVARAAKVPGVAAVAKERSSGGYTHLTAVFADEPDTPSARATVTRVRDALDGSGAVVGGQTAVALDTSHAQGTEEAVLIPLILAVVLAMLVLLLRAVTASLLLIASVVLSYGAALGLAGLLYRALGHPHIDRGLLLFGFLFLVALGIDYTIFLMSRAREEAHLHGHRAGIRDGLSLTGGVITSAGLVLAATFSVLVVLPTVGALQQGLLIAGGVLLDTLVVRSLLVPALALDAGKRIWWPTRIED</sequence>
<feature type="transmembrane region" description="Helical" evidence="8">
    <location>
        <begin position="249"/>
        <end position="271"/>
    </location>
</feature>
<dbReference type="RefSeq" id="WP_156218171.1">
    <property type="nucleotide sequence ID" value="NZ_WOFH01000007.1"/>
</dbReference>
<feature type="transmembrane region" description="Helical" evidence="8">
    <location>
        <begin position="383"/>
        <end position="401"/>
    </location>
</feature>
<feature type="transmembrane region" description="Helical" evidence="8">
    <location>
        <begin position="621"/>
        <end position="643"/>
    </location>
</feature>
<evidence type="ECO:0000256" key="6">
    <source>
        <dbReference type="ARBA" id="ARBA00023136"/>
    </source>
</evidence>
<dbReference type="PROSITE" id="PS50156">
    <property type="entry name" value="SSD"/>
    <property type="match status" value="1"/>
</dbReference>
<evidence type="ECO:0000256" key="3">
    <source>
        <dbReference type="ARBA" id="ARBA00022475"/>
    </source>
</evidence>
<reference evidence="10 11" key="1">
    <citation type="submission" date="2019-11" db="EMBL/GenBank/DDBJ databases">
        <authorList>
            <person name="Cao P."/>
        </authorList>
    </citation>
    <scope>NUCLEOTIDE SEQUENCE [LARGE SCALE GENOMIC DNA]</scope>
    <source>
        <strain evidence="10 11">NEAU-AAG5</strain>
    </source>
</reference>
<comment type="caution">
    <text evidence="10">The sequence shown here is derived from an EMBL/GenBank/DDBJ whole genome shotgun (WGS) entry which is preliminary data.</text>
</comment>
<dbReference type="Gene3D" id="1.20.1640.10">
    <property type="entry name" value="Multidrug efflux transporter AcrB transmembrane domain"/>
    <property type="match status" value="2"/>
</dbReference>
<dbReference type="Pfam" id="PF03176">
    <property type="entry name" value="MMPL"/>
    <property type="match status" value="2"/>
</dbReference>
<dbReference type="EMBL" id="WOFH01000007">
    <property type="protein sequence ID" value="MUN38980.1"/>
    <property type="molecule type" value="Genomic_DNA"/>
</dbReference>
<evidence type="ECO:0000313" key="11">
    <source>
        <dbReference type="Proteomes" id="UP000432015"/>
    </source>
</evidence>
<feature type="transmembrane region" description="Helical" evidence="8">
    <location>
        <begin position="325"/>
        <end position="347"/>
    </location>
</feature>
<keyword evidence="11" id="KW-1185">Reference proteome</keyword>
<dbReference type="PANTHER" id="PTHR33406">
    <property type="entry name" value="MEMBRANE PROTEIN MJ1562-RELATED"/>
    <property type="match status" value="1"/>
</dbReference>
<feature type="transmembrane region" description="Helical" evidence="8">
    <location>
        <begin position="191"/>
        <end position="209"/>
    </location>
</feature>
<feature type="transmembrane region" description="Helical" evidence="8">
    <location>
        <begin position="655"/>
        <end position="678"/>
    </location>
</feature>
<name>A0A7K1L3N9_9ACTN</name>
<dbReference type="InterPro" id="IPR000731">
    <property type="entry name" value="SSD"/>
</dbReference>
<feature type="domain" description="SSD" evidence="9">
    <location>
        <begin position="214"/>
        <end position="346"/>
    </location>
</feature>
<dbReference type="SUPFAM" id="SSF82866">
    <property type="entry name" value="Multidrug efflux transporter AcrB transmembrane domain"/>
    <property type="match status" value="2"/>
</dbReference>
<feature type="transmembrane region" description="Helical" evidence="8">
    <location>
        <begin position="581"/>
        <end position="600"/>
    </location>
</feature>
<organism evidence="10 11">
    <name type="scientific">Actinomadura litoris</name>
    <dbReference type="NCBI Taxonomy" id="2678616"/>
    <lineage>
        <taxon>Bacteria</taxon>
        <taxon>Bacillati</taxon>
        <taxon>Actinomycetota</taxon>
        <taxon>Actinomycetes</taxon>
        <taxon>Streptosporangiales</taxon>
        <taxon>Thermomonosporaceae</taxon>
        <taxon>Actinomadura</taxon>
    </lineage>
</organism>
<evidence type="ECO:0000259" key="9">
    <source>
        <dbReference type="PROSITE" id="PS50156"/>
    </source>
</evidence>
<protein>
    <submittedName>
        <fullName evidence="10">MMPL family transporter</fullName>
    </submittedName>
</protein>
<comment type="subcellular location">
    <subcellularLocation>
        <location evidence="1">Cell membrane</location>
        <topology evidence="1">Multi-pass membrane protein</topology>
    </subcellularLocation>
</comment>
<dbReference type="InterPro" id="IPR004869">
    <property type="entry name" value="MMPL_dom"/>
</dbReference>